<keyword evidence="3" id="KW-1185">Reference proteome</keyword>
<evidence type="ECO:0000313" key="2">
    <source>
        <dbReference type="EMBL" id="OWK42078.1"/>
    </source>
</evidence>
<gene>
    <name evidence="2" type="ORF">FRUB_04156</name>
</gene>
<protein>
    <submittedName>
        <fullName evidence="2">Uncharacterized protein</fullName>
    </submittedName>
</protein>
<reference evidence="3" key="1">
    <citation type="submission" date="2017-06" db="EMBL/GenBank/DDBJ databases">
        <title>Genome analysis of Fimbriiglobus ruber SP5, the first member of the order Planctomycetales with confirmed chitinolytic capability.</title>
        <authorList>
            <person name="Ravin N.V."/>
            <person name="Rakitin A.L."/>
            <person name="Ivanova A.A."/>
            <person name="Beletsky A.V."/>
            <person name="Kulichevskaya I.S."/>
            <person name="Mardanov A.V."/>
            <person name="Dedysh S.N."/>
        </authorList>
    </citation>
    <scope>NUCLEOTIDE SEQUENCE [LARGE SCALE GENOMIC DNA]</scope>
    <source>
        <strain evidence="3">SP5</strain>
    </source>
</reference>
<feature type="transmembrane region" description="Helical" evidence="1">
    <location>
        <begin position="6"/>
        <end position="25"/>
    </location>
</feature>
<dbReference type="Proteomes" id="UP000214646">
    <property type="component" value="Unassembled WGS sequence"/>
</dbReference>
<keyword evidence="1" id="KW-1133">Transmembrane helix</keyword>
<keyword evidence="1" id="KW-0472">Membrane</keyword>
<accession>A0A225DU83</accession>
<keyword evidence="1" id="KW-0812">Transmembrane</keyword>
<proteinExistence type="predicted"/>
<organism evidence="2 3">
    <name type="scientific">Fimbriiglobus ruber</name>
    <dbReference type="NCBI Taxonomy" id="1908690"/>
    <lineage>
        <taxon>Bacteria</taxon>
        <taxon>Pseudomonadati</taxon>
        <taxon>Planctomycetota</taxon>
        <taxon>Planctomycetia</taxon>
        <taxon>Gemmatales</taxon>
        <taxon>Gemmataceae</taxon>
        <taxon>Fimbriiglobus</taxon>
    </lineage>
</organism>
<dbReference type="AlphaFoldDB" id="A0A225DU83"/>
<evidence type="ECO:0000313" key="3">
    <source>
        <dbReference type="Proteomes" id="UP000214646"/>
    </source>
</evidence>
<sequence>MYAQLSVFLFYGLVSGAAITLLIHYKCRQAEASATAAVLLQLSPRALSEVTI</sequence>
<dbReference type="EMBL" id="NIDE01000005">
    <property type="protein sequence ID" value="OWK42078.1"/>
    <property type="molecule type" value="Genomic_DNA"/>
</dbReference>
<name>A0A225DU83_9BACT</name>
<evidence type="ECO:0000256" key="1">
    <source>
        <dbReference type="SAM" id="Phobius"/>
    </source>
</evidence>
<comment type="caution">
    <text evidence="2">The sequence shown here is derived from an EMBL/GenBank/DDBJ whole genome shotgun (WGS) entry which is preliminary data.</text>
</comment>